<dbReference type="OrthoDB" id="6362792at2759"/>
<dbReference type="Proteomes" id="UP000499080">
    <property type="component" value="Unassembled WGS sequence"/>
</dbReference>
<accession>A0A4Y2VHN8</accession>
<evidence type="ECO:0000313" key="3">
    <source>
        <dbReference type="Proteomes" id="UP000499080"/>
    </source>
</evidence>
<dbReference type="PANTHER" id="PTHR46888:SF1">
    <property type="entry name" value="RIBONUCLEASE H"/>
    <property type="match status" value="1"/>
</dbReference>
<name>A0A4Y2VHN8_ARAVE</name>
<sequence length="556" mass="64041">MAFLTKFRKVDLASLAEEMGIEITSEDRVIDICKKIKNSPDYEEEFAKGQLDVISQERETERAYELEKLKITSAAETVSLNSTRSEGSRNRREIKHLMQKFDSQNTDISLYLTLFERQARAAGIEEEEWVSQLISLLPLDLAQIIIKEPEEQMREYTNVKKELLDRLKMKPEAFRIKFTQHQRKQGALWKELVLELQNYFDGWIEGLNVKDFKGLKELMIADQLKRRVPNEVKDHFLDEWGELIDSLVLAGKLDQYESVRGHRKVNPVRMAERKPLDRARPNSPRKEHPAKNAEKTEHQFGKISAPKGNWRSEKFEWRTQPACYIRHSTSHLRPNCLQLNKSKELVNQIGISEQVQDLFAIYLSKALVNNEEMDILRDTGASIDIVSRNRVRPEHFTGEVVFVKQPLDAEFRCLPMAKVELQSPEFGCVVTKAAVIDAQLDSGWYLLSNKTHELILGSKRKPNLNAVVTRSQTHKIETPRSEEKKKEAVPSKEPAAVVVGDATPLSLPRRQGRWEISRSHQGRITECAKRLFNSASVFSASGKGELRFSRRRRDSV</sequence>
<feature type="region of interest" description="Disordered" evidence="1">
    <location>
        <begin position="267"/>
        <end position="298"/>
    </location>
</feature>
<dbReference type="SUPFAM" id="SSF47353">
    <property type="entry name" value="Retrovirus capsid dimerization domain-like"/>
    <property type="match status" value="1"/>
</dbReference>
<reference evidence="2 3" key="1">
    <citation type="journal article" date="2019" name="Sci. Rep.">
        <title>Orb-weaving spider Araneus ventricosus genome elucidates the spidroin gene catalogue.</title>
        <authorList>
            <person name="Kono N."/>
            <person name="Nakamura H."/>
            <person name="Ohtoshi R."/>
            <person name="Moran D.A.P."/>
            <person name="Shinohara A."/>
            <person name="Yoshida Y."/>
            <person name="Fujiwara M."/>
            <person name="Mori M."/>
            <person name="Tomita M."/>
            <person name="Arakawa K."/>
        </authorList>
    </citation>
    <scope>NUCLEOTIDE SEQUENCE [LARGE SCALE GENOMIC DNA]</scope>
</reference>
<dbReference type="EMBL" id="BGPR01046286">
    <property type="protein sequence ID" value="GBO23257.1"/>
    <property type="molecule type" value="Genomic_DNA"/>
</dbReference>
<dbReference type="PANTHER" id="PTHR46888">
    <property type="entry name" value="ZINC KNUCKLE DOMAINCONTAINING PROTEIN-RELATED"/>
    <property type="match status" value="1"/>
</dbReference>
<feature type="compositionally biased region" description="Basic and acidic residues" evidence="1">
    <location>
        <begin position="270"/>
        <end position="298"/>
    </location>
</feature>
<proteinExistence type="predicted"/>
<comment type="caution">
    <text evidence="2">The sequence shown here is derived from an EMBL/GenBank/DDBJ whole genome shotgun (WGS) entry which is preliminary data.</text>
</comment>
<dbReference type="AlphaFoldDB" id="A0A4Y2VHN8"/>
<keyword evidence="3" id="KW-1185">Reference proteome</keyword>
<protein>
    <submittedName>
        <fullName evidence="2">Uncharacterized protein</fullName>
    </submittedName>
</protein>
<gene>
    <name evidence="2" type="ORF">AVEN_53556_1</name>
</gene>
<evidence type="ECO:0000256" key="1">
    <source>
        <dbReference type="SAM" id="MobiDB-lite"/>
    </source>
</evidence>
<evidence type="ECO:0000313" key="2">
    <source>
        <dbReference type="EMBL" id="GBO23257.1"/>
    </source>
</evidence>
<organism evidence="2 3">
    <name type="scientific">Araneus ventricosus</name>
    <name type="common">Orbweaver spider</name>
    <name type="synonym">Epeira ventricosa</name>
    <dbReference type="NCBI Taxonomy" id="182803"/>
    <lineage>
        <taxon>Eukaryota</taxon>
        <taxon>Metazoa</taxon>
        <taxon>Ecdysozoa</taxon>
        <taxon>Arthropoda</taxon>
        <taxon>Chelicerata</taxon>
        <taxon>Arachnida</taxon>
        <taxon>Araneae</taxon>
        <taxon>Araneomorphae</taxon>
        <taxon>Entelegynae</taxon>
        <taxon>Araneoidea</taxon>
        <taxon>Araneidae</taxon>
        <taxon>Araneus</taxon>
    </lineage>
</organism>